<feature type="domain" description="LisH" evidence="5">
    <location>
        <begin position="441"/>
        <end position="570"/>
    </location>
</feature>
<dbReference type="Pfam" id="PF21050">
    <property type="entry name" value="ARMC9_ARM"/>
    <property type="match status" value="1"/>
</dbReference>
<dbReference type="InterPro" id="IPR048959">
    <property type="entry name" value="ARMC9_ARM_dom"/>
</dbReference>
<dbReference type="OMA" id="QDHESWK"/>
<keyword evidence="2" id="KW-0970">Cilium biogenesis/degradation</keyword>
<sequence length="791" mass="88391">MDGLGLVAPRVASCKVGLQDDLLLHFAAGDESRFFLTWSSHLNPAILSSSKDLLAEATDLELELRVHFAVHPQRCDSTDKLRCEEAMLRFRTFLESRGSAMSESSPHLHYYALPYVSKLREHQTFGRIFNEEWLETLRKRLESFIDDAFHLVELNTAKTKPSRLSYLYHCADIELNGNYQVMGPVTYIRAEMSILERRLAEALAQNSLTTRQLLRLEEEHQRLMSVTGELISALESAIQGRTVDMANILDYCGREVPTLLTQISNRTGVGNKFGLDFTDEIKAIDITETEDKPPLRLVAYELNYQLIKNELLRGDMDTKCRLIQALRWQLTKCRSPERRHSTLMAFISHDLLGCFKRQSEYATRLLHLLRSPSSKLQQGLCRLLNAFASFRKGRAYLARNTQLVVVMADALVHEQLDNTARDMIIASLQKLSLRRPLVIIMVDSGTMGWLLRTLPEGQSCDVNSEVRGKGLGPYGFEYAAALFMNLCLSPHGRQECAKQPDVTLDVIMDLYDRNLPEILMYLNGALYSLISNSTLLQEAKARIFSEKLRKIQQGSSDEISHQIGCILEKLENADSAEDTKEKDSGDEKNMLEEDETAVQDDEVETEIDQGEPSSRGDAHSGETLLWKLYTLPGAKLNVAHIPDGQRRSISTGSRSRGRRQAQAANPMPHDGGDERKSRLSGRESSSPPEFPAILKFMAHSTGDRSPLNVAPSASTVNVLHVAPAARSIPTTATVADNITCPTLGGSPSETGPEHVCLPEILNSPQALESLQPEAVFAARPKVPRTPENSRR</sequence>
<dbReference type="GO" id="GO:0097542">
    <property type="term" value="C:ciliary tip"/>
    <property type="evidence" value="ECO:0007669"/>
    <property type="project" value="TreeGrafter"/>
</dbReference>
<accession>A0A7M7K900</accession>
<dbReference type="GO" id="GO:0036064">
    <property type="term" value="C:ciliary basal body"/>
    <property type="evidence" value="ECO:0007669"/>
    <property type="project" value="InterPro"/>
</dbReference>
<feature type="region of interest" description="Disordered" evidence="4">
    <location>
        <begin position="640"/>
        <end position="689"/>
    </location>
</feature>
<evidence type="ECO:0000256" key="3">
    <source>
        <dbReference type="ARBA" id="ARBA00023273"/>
    </source>
</evidence>
<evidence type="ECO:0000313" key="8">
    <source>
        <dbReference type="Proteomes" id="UP000594260"/>
    </source>
</evidence>
<dbReference type="EnsemblMetazoa" id="XM_022807663">
    <property type="protein sequence ID" value="XP_022663398"/>
    <property type="gene ID" value="LOC111251249"/>
</dbReference>
<proteinExistence type="predicted"/>
<dbReference type="InterPro" id="IPR040369">
    <property type="entry name" value="ARMC9"/>
</dbReference>
<dbReference type="PANTHER" id="PTHR14881">
    <property type="entry name" value="LISH DOMAIN-CONTAINING PROTEIN ARMC9"/>
    <property type="match status" value="1"/>
</dbReference>
<organism evidence="7 8">
    <name type="scientific">Varroa destructor</name>
    <name type="common">Honeybee mite</name>
    <dbReference type="NCBI Taxonomy" id="109461"/>
    <lineage>
        <taxon>Eukaryota</taxon>
        <taxon>Metazoa</taxon>
        <taxon>Ecdysozoa</taxon>
        <taxon>Arthropoda</taxon>
        <taxon>Chelicerata</taxon>
        <taxon>Arachnida</taxon>
        <taxon>Acari</taxon>
        <taxon>Parasitiformes</taxon>
        <taxon>Mesostigmata</taxon>
        <taxon>Gamasina</taxon>
        <taxon>Dermanyssoidea</taxon>
        <taxon>Varroidae</taxon>
        <taxon>Varroa</taxon>
    </lineage>
</organism>
<keyword evidence="3" id="KW-0966">Cell projection</keyword>
<name>A0A7M7K900_VARDE</name>
<dbReference type="Gene3D" id="1.25.10.10">
    <property type="entry name" value="Leucine-rich Repeat Variant"/>
    <property type="match status" value="1"/>
</dbReference>
<dbReference type="AlphaFoldDB" id="A0A7M7K900"/>
<dbReference type="PANTHER" id="PTHR14881:SF4">
    <property type="entry name" value="LISH DOMAIN-CONTAINING PROTEIN ARMC9"/>
    <property type="match status" value="1"/>
</dbReference>
<feature type="region of interest" description="Disordered" evidence="4">
    <location>
        <begin position="772"/>
        <end position="791"/>
    </location>
</feature>
<feature type="compositionally biased region" description="Acidic residues" evidence="4">
    <location>
        <begin position="592"/>
        <end position="609"/>
    </location>
</feature>
<dbReference type="OrthoDB" id="6513354at2759"/>
<dbReference type="GeneID" id="111251249"/>
<evidence type="ECO:0000313" key="7">
    <source>
        <dbReference type="EnsemblMetazoa" id="XP_022663398"/>
    </source>
</evidence>
<dbReference type="GO" id="GO:0005814">
    <property type="term" value="C:centriole"/>
    <property type="evidence" value="ECO:0007669"/>
    <property type="project" value="TreeGrafter"/>
</dbReference>
<feature type="domain" description="ARMC9 CTLH-like" evidence="6">
    <location>
        <begin position="19"/>
        <end position="150"/>
    </location>
</feature>
<evidence type="ECO:0000256" key="1">
    <source>
        <dbReference type="ARBA" id="ARBA00004120"/>
    </source>
</evidence>
<dbReference type="InterPro" id="IPR056327">
    <property type="entry name" value="ARMC9_CTLH-like_dom"/>
</dbReference>
<evidence type="ECO:0000259" key="6">
    <source>
        <dbReference type="Pfam" id="PF23138"/>
    </source>
</evidence>
<feature type="region of interest" description="Disordered" evidence="4">
    <location>
        <begin position="570"/>
        <end position="619"/>
    </location>
</feature>
<dbReference type="Pfam" id="PF23138">
    <property type="entry name" value="CTLH_Armc9"/>
    <property type="match status" value="1"/>
</dbReference>
<comment type="subcellular location">
    <subcellularLocation>
        <location evidence="1">Cytoplasm</location>
        <location evidence="1">Cytoskeleton</location>
        <location evidence="1">Cilium basal body</location>
    </subcellularLocation>
</comment>
<evidence type="ECO:0000256" key="2">
    <source>
        <dbReference type="ARBA" id="ARBA00022794"/>
    </source>
</evidence>
<feature type="compositionally biased region" description="Basic and acidic residues" evidence="4">
    <location>
        <begin position="570"/>
        <end position="591"/>
    </location>
</feature>
<evidence type="ECO:0008006" key="9">
    <source>
        <dbReference type="Google" id="ProtNLM"/>
    </source>
</evidence>
<dbReference type="InParanoid" id="A0A7M7K900"/>
<feature type="compositionally biased region" description="Low complexity" evidence="4">
    <location>
        <begin position="647"/>
        <end position="664"/>
    </location>
</feature>
<protein>
    <recommendedName>
        <fullName evidence="9">LisH domain-containing protein ARMC9</fullName>
    </recommendedName>
</protein>
<evidence type="ECO:0000259" key="5">
    <source>
        <dbReference type="Pfam" id="PF21050"/>
    </source>
</evidence>
<dbReference type="SUPFAM" id="SSF48371">
    <property type="entry name" value="ARM repeat"/>
    <property type="match status" value="1"/>
</dbReference>
<dbReference type="GO" id="GO:0005813">
    <property type="term" value="C:centrosome"/>
    <property type="evidence" value="ECO:0007669"/>
    <property type="project" value="UniProtKB-SubCell"/>
</dbReference>
<evidence type="ECO:0000256" key="4">
    <source>
        <dbReference type="SAM" id="MobiDB-lite"/>
    </source>
</evidence>
<reference evidence="7" key="1">
    <citation type="submission" date="2021-01" db="UniProtKB">
        <authorList>
            <consortium name="EnsemblMetazoa"/>
        </authorList>
    </citation>
    <scope>IDENTIFICATION</scope>
</reference>
<dbReference type="Proteomes" id="UP000594260">
    <property type="component" value="Unplaced"/>
</dbReference>
<keyword evidence="8" id="KW-1185">Reference proteome</keyword>
<dbReference type="KEGG" id="vde:111251249"/>
<dbReference type="GO" id="GO:0060271">
    <property type="term" value="P:cilium assembly"/>
    <property type="evidence" value="ECO:0007669"/>
    <property type="project" value="InterPro"/>
</dbReference>
<dbReference type="RefSeq" id="XP_022663398.1">
    <property type="nucleotide sequence ID" value="XM_022807663.1"/>
</dbReference>
<dbReference type="InterPro" id="IPR016024">
    <property type="entry name" value="ARM-type_fold"/>
</dbReference>
<dbReference type="InterPro" id="IPR011989">
    <property type="entry name" value="ARM-like"/>
</dbReference>
<feature type="compositionally biased region" description="Basic and acidic residues" evidence="4">
    <location>
        <begin position="670"/>
        <end position="681"/>
    </location>
</feature>